<evidence type="ECO:0008006" key="3">
    <source>
        <dbReference type="Google" id="ProtNLM"/>
    </source>
</evidence>
<reference evidence="1 2" key="1">
    <citation type="submission" date="2017-07" db="EMBL/GenBank/DDBJ databases">
        <title>Leptospira spp. isolated from tropical soils.</title>
        <authorList>
            <person name="Thibeaux R."/>
            <person name="Iraola G."/>
            <person name="Ferres I."/>
            <person name="Bierque E."/>
            <person name="Girault D."/>
            <person name="Soupe-Gilbert M.-E."/>
            <person name="Picardeau M."/>
            <person name="Goarant C."/>
        </authorList>
    </citation>
    <scope>NUCLEOTIDE SEQUENCE [LARGE SCALE GENOMIC DNA]</scope>
    <source>
        <strain evidence="1 2">JW2-C-B1</strain>
    </source>
</reference>
<name>A0ABX4N861_9LEPT</name>
<dbReference type="EMBL" id="NPDP01000021">
    <property type="protein sequence ID" value="PJZ29499.1"/>
    <property type="molecule type" value="Genomic_DNA"/>
</dbReference>
<accession>A0ABX4N861</accession>
<evidence type="ECO:0000313" key="2">
    <source>
        <dbReference type="Proteomes" id="UP000231919"/>
    </source>
</evidence>
<proteinExistence type="predicted"/>
<organism evidence="1 2">
    <name type="scientific">Leptospira kmetyi</name>
    <dbReference type="NCBI Taxonomy" id="408139"/>
    <lineage>
        <taxon>Bacteria</taxon>
        <taxon>Pseudomonadati</taxon>
        <taxon>Spirochaetota</taxon>
        <taxon>Spirochaetia</taxon>
        <taxon>Leptospirales</taxon>
        <taxon>Leptospiraceae</taxon>
        <taxon>Leptospira</taxon>
    </lineage>
</organism>
<sequence>MRSLLFLILLSILFSFCRKQDTDSLKPNHLEFDDIRCEDIFDGIQVKNTSSQTLLLLKANLPSISQNDNETKLAYFSLENEFQKNGSSNMETSDRGIAFIHPGKTYKLELDPKYDFKKTEKFKISVGYWKVGNQISDEQGFRLSPSLIRSQVVEELNVDCEGVSKL</sequence>
<dbReference type="RefSeq" id="WP_100755698.1">
    <property type="nucleotide sequence ID" value="NZ_NPDP01000021.1"/>
</dbReference>
<dbReference type="Proteomes" id="UP000231919">
    <property type="component" value="Unassembled WGS sequence"/>
</dbReference>
<comment type="caution">
    <text evidence="1">The sequence shown here is derived from an EMBL/GenBank/DDBJ whole genome shotgun (WGS) entry which is preliminary data.</text>
</comment>
<evidence type="ECO:0000313" key="1">
    <source>
        <dbReference type="EMBL" id="PJZ29499.1"/>
    </source>
</evidence>
<keyword evidence="2" id="KW-1185">Reference proteome</keyword>
<gene>
    <name evidence="1" type="ORF">CH378_12495</name>
</gene>
<protein>
    <recommendedName>
        <fullName evidence="3">Lipoprotein</fullName>
    </recommendedName>
</protein>